<dbReference type="InterPro" id="IPR001258">
    <property type="entry name" value="NHL_repeat"/>
</dbReference>
<dbReference type="EMBL" id="JABSTR010000001">
    <property type="protein sequence ID" value="KAH9361849.1"/>
    <property type="molecule type" value="Genomic_DNA"/>
</dbReference>
<feature type="domain" description="B box-type" evidence="4">
    <location>
        <begin position="158"/>
        <end position="201"/>
    </location>
</feature>
<dbReference type="SUPFAM" id="SSF57845">
    <property type="entry name" value="B-box zinc-binding domain"/>
    <property type="match status" value="1"/>
</dbReference>
<organism evidence="5 6">
    <name type="scientific">Haemaphysalis longicornis</name>
    <name type="common">Bush tick</name>
    <dbReference type="NCBI Taxonomy" id="44386"/>
    <lineage>
        <taxon>Eukaryota</taxon>
        <taxon>Metazoa</taxon>
        <taxon>Ecdysozoa</taxon>
        <taxon>Arthropoda</taxon>
        <taxon>Chelicerata</taxon>
        <taxon>Arachnida</taxon>
        <taxon>Acari</taxon>
        <taxon>Parasitiformes</taxon>
        <taxon>Ixodida</taxon>
        <taxon>Ixodoidea</taxon>
        <taxon>Ixodidae</taxon>
        <taxon>Haemaphysalinae</taxon>
        <taxon>Haemaphysalis</taxon>
    </lineage>
</organism>
<feature type="repeat" description="NHL" evidence="3">
    <location>
        <begin position="382"/>
        <end position="427"/>
    </location>
</feature>
<dbReference type="InterPro" id="IPR011042">
    <property type="entry name" value="6-blade_b-propeller_TolB-like"/>
</dbReference>
<dbReference type="VEuPathDB" id="VectorBase:HLOH_059759"/>
<dbReference type="SMART" id="SM00336">
    <property type="entry name" value="BBOX"/>
    <property type="match status" value="2"/>
</dbReference>
<dbReference type="SUPFAM" id="SSF101898">
    <property type="entry name" value="NHL repeat"/>
    <property type="match status" value="1"/>
</dbReference>
<comment type="caution">
    <text evidence="5">The sequence shown here is derived from an EMBL/GenBank/DDBJ whole genome shotgun (WGS) entry which is preliminary data.</text>
</comment>
<name>A0A9J6FHK9_HAELO</name>
<feature type="repeat" description="NHL" evidence="3">
    <location>
        <begin position="428"/>
        <end position="469"/>
    </location>
</feature>
<dbReference type="GO" id="GO:0061630">
    <property type="term" value="F:ubiquitin protein ligase activity"/>
    <property type="evidence" value="ECO:0007669"/>
    <property type="project" value="TreeGrafter"/>
</dbReference>
<dbReference type="Pfam" id="PF01436">
    <property type="entry name" value="NHL"/>
    <property type="match status" value="2"/>
</dbReference>
<evidence type="ECO:0000313" key="6">
    <source>
        <dbReference type="Proteomes" id="UP000821853"/>
    </source>
</evidence>
<keyword evidence="6" id="KW-1185">Reference proteome</keyword>
<dbReference type="Pfam" id="PF00643">
    <property type="entry name" value="zf-B_box"/>
    <property type="match status" value="1"/>
</dbReference>
<keyword evidence="2" id="KW-0863">Zinc-finger</keyword>
<dbReference type="PROSITE" id="PS00028">
    <property type="entry name" value="ZINC_FINGER_C2H2_1"/>
    <property type="match status" value="1"/>
</dbReference>
<dbReference type="PANTHER" id="PTHR24104">
    <property type="entry name" value="E3 UBIQUITIN-PROTEIN LIGASE NHLRC1-RELATED"/>
    <property type="match status" value="1"/>
</dbReference>
<dbReference type="PROSITE" id="PS50119">
    <property type="entry name" value="ZF_BBOX"/>
    <property type="match status" value="2"/>
</dbReference>
<keyword evidence="1" id="KW-0677">Repeat</keyword>
<proteinExistence type="predicted"/>
<reference evidence="5 6" key="1">
    <citation type="journal article" date="2020" name="Cell">
        <title>Large-Scale Comparative Analyses of Tick Genomes Elucidate Their Genetic Diversity and Vector Capacities.</title>
        <authorList>
            <consortium name="Tick Genome and Microbiome Consortium (TIGMIC)"/>
            <person name="Jia N."/>
            <person name="Wang J."/>
            <person name="Shi W."/>
            <person name="Du L."/>
            <person name="Sun Y."/>
            <person name="Zhan W."/>
            <person name="Jiang J.F."/>
            <person name="Wang Q."/>
            <person name="Zhang B."/>
            <person name="Ji P."/>
            <person name="Bell-Sakyi L."/>
            <person name="Cui X.M."/>
            <person name="Yuan T.T."/>
            <person name="Jiang B.G."/>
            <person name="Yang W.F."/>
            <person name="Lam T.T."/>
            <person name="Chang Q.C."/>
            <person name="Ding S.J."/>
            <person name="Wang X.J."/>
            <person name="Zhu J.G."/>
            <person name="Ruan X.D."/>
            <person name="Zhao L."/>
            <person name="Wei J.T."/>
            <person name="Ye R.Z."/>
            <person name="Que T.C."/>
            <person name="Du C.H."/>
            <person name="Zhou Y.H."/>
            <person name="Cheng J.X."/>
            <person name="Dai P.F."/>
            <person name="Guo W.B."/>
            <person name="Han X.H."/>
            <person name="Huang E.J."/>
            <person name="Li L.F."/>
            <person name="Wei W."/>
            <person name="Gao Y.C."/>
            <person name="Liu J.Z."/>
            <person name="Shao H.Z."/>
            <person name="Wang X."/>
            <person name="Wang C.C."/>
            <person name="Yang T.C."/>
            <person name="Huo Q.B."/>
            <person name="Li W."/>
            <person name="Chen H.Y."/>
            <person name="Chen S.E."/>
            <person name="Zhou L.G."/>
            <person name="Ni X.B."/>
            <person name="Tian J.H."/>
            <person name="Sheng Y."/>
            <person name="Liu T."/>
            <person name="Pan Y.S."/>
            <person name="Xia L.Y."/>
            <person name="Li J."/>
            <person name="Zhao F."/>
            <person name="Cao W.C."/>
        </authorList>
    </citation>
    <scope>NUCLEOTIDE SEQUENCE [LARGE SCALE GENOMIC DNA]</scope>
    <source>
        <strain evidence="5">HaeL-2018</strain>
    </source>
</reference>
<feature type="repeat" description="NHL" evidence="3">
    <location>
        <begin position="481"/>
        <end position="512"/>
    </location>
</feature>
<dbReference type="Gene3D" id="3.30.160.60">
    <property type="entry name" value="Classic Zinc Finger"/>
    <property type="match status" value="1"/>
</dbReference>
<dbReference type="InterPro" id="IPR013087">
    <property type="entry name" value="Znf_C2H2_type"/>
</dbReference>
<feature type="repeat" description="NHL" evidence="3">
    <location>
        <begin position="513"/>
        <end position="556"/>
    </location>
</feature>
<keyword evidence="2" id="KW-0479">Metal-binding</keyword>
<dbReference type="GO" id="GO:0008270">
    <property type="term" value="F:zinc ion binding"/>
    <property type="evidence" value="ECO:0007669"/>
    <property type="project" value="UniProtKB-KW"/>
</dbReference>
<evidence type="ECO:0000256" key="2">
    <source>
        <dbReference type="PROSITE-ProRule" id="PRU00024"/>
    </source>
</evidence>
<sequence length="610" mass="66952">MEAGNGSSPSDDYSSDNASSAALPHASKTCSICHASTPLKVFNCVHTLGKRFLAKEFTRGEICCPQYTSDIPVAPGSVAAFSSNKAASNVVGGATLKGTSLRCTACVKEFIAIARCFDCADLLCISCAMAHHFMRTFEGHRVLSLRELQTARDGLSTLQDVACPRHHSATLRFFCHSCDWPVCEECALLEHPRAMHKLQVLLPESAALHQAGKLPNLLDGVVIGSETRRSEPPQSDLCLSPIVFCGSNNPRPRTSSTEQLGSLLTSFAHISPHEKLSSGDGKFIWSSSSLGAIQVTPASPPLSTQARNPSQYQACIPLRHYFLKPDVERKKMAYYFRFGGFGFMRGQFAEPSGVAMTTQDNIIVADSNNHRIQIFDQHFRFKRQFGKSVRRGGQMSCPNRVAVVRHSNLIVVTERPPSHQIQVFNQNGQFVRKFGGTILMNPRGVAVDEKGRVVVVESKIFRVVIFDLSGNVLRSLDLSNHLKFPNGVAVNDQEEVFISDNRAHCVKVFSYGGAFLRQIGGRGLTDFPVAVRINNRGHVVVADNNYYFHLTVFTQDGSLVHGLESISTHDDCFDIGLMDNGSVVLACKDHRLYAYSYTQVPAPSPLKVDT</sequence>
<dbReference type="OMA" id="AHISPHE"/>
<protein>
    <recommendedName>
        <fullName evidence="4">B box-type domain-containing protein</fullName>
    </recommendedName>
</protein>
<dbReference type="Proteomes" id="UP000821853">
    <property type="component" value="Chromosome 1"/>
</dbReference>
<evidence type="ECO:0000313" key="5">
    <source>
        <dbReference type="EMBL" id="KAH9361849.1"/>
    </source>
</evidence>
<dbReference type="GO" id="GO:0000209">
    <property type="term" value="P:protein polyubiquitination"/>
    <property type="evidence" value="ECO:0007669"/>
    <property type="project" value="TreeGrafter"/>
</dbReference>
<evidence type="ECO:0000256" key="3">
    <source>
        <dbReference type="PROSITE-ProRule" id="PRU00504"/>
    </source>
</evidence>
<dbReference type="InterPro" id="IPR000315">
    <property type="entry name" value="Znf_B-box"/>
</dbReference>
<dbReference type="GO" id="GO:0043161">
    <property type="term" value="P:proteasome-mediated ubiquitin-dependent protein catabolic process"/>
    <property type="evidence" value="ECO:0007669"/>
    <property type="project" value="TreeGrafter"/>
</dbReference>
<feature type="repeat" description="NHL" evidence="3">
    <location>
        <begin position="336"/>
        <end position="378"/>
    </location>
</feature>
<dbReference type="AlphaFoldDB" id="A0A9J6FHK9"/>
<dbReference type="PROSITE" id="PS51125">
    <property type="entry name" value="NHL"/>
    <property type="match status" value="5"/>
</dbReference>
<accession>A0A9J6FHK9</accession>
<evidence type="ECO:0000259" key="4">
    <source>
        <dbReference type="PROSITE" id="PS50119"/>
    </source>
</evidence>
<keyword evidence="2" id="KW-0862">Zinc</keyword>
<dbReference type="FunFam" id="2.120.10.30:FF:000107">
    <property type="entry name" value="Uncharacterized protein"/>
    <property type="match status" value="1"/>
</dbReference>
<dbReference type="InterPro" id="IPR050952">
    <property type="entry name" value="TRIM-NHL_E3_ligases"/>
</dbReference>
<evidence type="ECO:0000256" key="1">
    <source>
        <dbReference type="ARBA" id="ARBA00022737"/>
    </source>
</evidence>
<dbReference type="OrthoDB" id="27136at2759"/>
<dbReference type="PANTHER" id="PTHR24104:SF41">
    <property type="entry name" value="BRAIN TUMOR PROTEIN"/>
    <property type="match status" value="1"/>
</dbReference>
<gene>
    <name evidence="5" type="ORF">HPB48_003742</name>
</gene>
<dbReference type="Gene3D" id="2.120.10.30">
    <property type="entry name" value="TolB, C-terminal domain"/>
    <property type="match status" value="1"/>
</dbReference>
<feature type="domain" description="B box-type" evidence="4">
    <location>
        <begin position="98"/>
        <end position="145"/>
    </location>
</feature>